<dbReference type="EMBL" id="CAMXCT010001730">
    <property type="protein sequence ID" value="CAI3992573.1"/>
    <property type="molecule type" value="Genomic_DNA"/>
</dbReference>
<sequence>MHFFWDDAEETEDEAKEADGDDSPGEEDFEDSPRPRRLSQSSRRSKDSTGSGARRRFAAEGRGVSIFSVGSGFSSASVFDRIELPPEKRDWYSVLIPLGILLFFLALVLGTGLLTNSVKSVVFTEGSFGYDTQVSDEATAQWLRWRRALRLAEPSVGLGPPGGLENVAQVTWRRLDLIYQLPTGDTASSVGLQRAKVVEDALRALPLWASLCGEMPSRYQLLCQQGDSMVSASHGSFQEVSVSDVAAGMQADLQLDGAGAEVLIELETLLRILEERSPSTLGRWLPKA</sequence>
<comment type="caution">
    <text evidence="3">The sequence shown here is derived from an EMBL/GenBank/DDBJ whole genome shotgun (WGS) entry which is preliminary data.</text>
</comment>
<dbReference type="Proteomes" id="UP001152797">
    <property type="component" value="Unassembled WGS sequence"/>
</dbReference>
<organism evidence="3">
    <name type="scientific">Cladocopium goreaui</name>
    <dbReference type="NCBI Taxonomy" id="2562237"/>
    <lineage>
        <taxon>Eukaryota</taxon>
        <taxon>Sar</taxon>
        <taxon>Alveolata</taxon>
        <taxon>Dinophyceae</taxon>
        <taxon>Suessiales</taxon>
        <taxon>Symbiodiniaceae</taxon>
        <taxon>Cladocopium</taxon>
    </lineage>
</organism>
<gene>
    <name evidence="3" type="ORF">C1SCF055_LOCUS19392</name>
</gene>
<proteinExistence type="predicted"/>
<dbReference type="EMBL" id="CAMXCT020001730">
    <property type="protein sequence ID" value="CAL1145948.1"/>
    <property type="molecule type" value="Genomic_DNA"/>
</dbReference>
<dbReference type="OrthoDB" id="426744at2759"/>
<evidence type="ECO:0000313" key="3">
    <source>
        <dbReference type="EMBL" id="CAI3992573.1"/>
    </source>
</evidence>
<evidence type="ECO:0000256" key="2">
    <source>
        <dbReference type="SAM" id="Phobius"/>
    </source>
</evidence>
<evidence type="ECO:0008006" key="6">
    <source>
        <dbReference type="Google" id="ProtNLM"/>
    </source>
</evidence>
<name>A0A9P1CKX9_9DINO</name>
<keyword evidence="2" id="KW-1133">Transmembrane helix</keyword>
<evidence type="ECO:0000313" key="4">
    <source>
        <dbReference type="EMBL" id="CAL1145948.1"/>
    </source>
</evidence>
<feature type="transmembrane region" description="Helical" evidence="2">
    <location>
        <begin position="91"/>
        <end position="114"/>
    </location>
</feature>
<dbReference type="EMBL" id="CAMXCT030001730">
    <property type="protein sequence ID" value="CAL4779885.1"/>
    <property type="molecule type" value="Genomic_DNA"/>
</dbReference>
<evidence type="ECO:0000313" key="5">
    <source>
        <dbReference type="Proteomes" id="UP001152797"/>
    </source>
</evidence>
<feature type="compositionally biased region" description="Acidic residues" evidence="1">
    <location>
        <begin position="1"/>
        <end position="30"/>
    </location>
</feature>
<reference evidence="4" key="2">
    <citation type="submission" date="2024-04" db="EMBL/GenBank/DDBJ databases">
        <authorList>
            <person name="Chen Y."/>
            <person name="Shah S."/>
            <person name="Dougan E. K."/>
            <person name="Thang M."/>
            <person name="Chan C."/>
        </authorList>
    </citation>
    <scope>NUCLEOTIDE SEQUENCE [LARGE SCALE GENOMIC DNA]</scope>
</reference>
<feature type="region of interest" description="Disordered" evidence="1">
    <location>
        <begin position="1"/>
        <end position="55"/>
    </location>
</feature>
<evidence type="ECO:0000256" key="1">
    <source>
        <dbReference type="SAM" id="MobiDB-lite"/>
    </source>
</evidence>
<keyword evidence="2" id="KW-0472">Membrane</keyword>
<accession>A0A9P1CKX9</accession>
<keyword evidence="2" id="KW-0812">Transmembrane</keyword>
<keyword evidence="5" id="KW-1185">Reference proteome</keyword>
<dbReference type="AlphaFoldDB" id="A0A9P1CKX9"/>
<reference evidence="3" key="1">
    <citation type="submission" date="2022-10" db="EMBL/GenBank/DDBJ databases">
        <authorList>
            <person name="Chen Y."/>
            <person name="Dougan E. K."/>
            <person name="Chan C."/>
            <person name="Rhodes N."/>
            <person name="Thang M."/>
        </authorList>
    </citation>
    <scope>NUCLEOTIDE SEQUENCE</scope>
</reference>
<protein>
    <recommendedName>
        <fullName evidence="6">Transmembrane protein</fullName>
    </recommendedName>
</protein>